<evidence type="ECO:0000313" key="9">
    <source>
        <dbReference type="EMBL" id="AYF73932.1"/>
    </source>
</evidence>
<dbReference type="PROSITE" id="PS00622">
    <property type="entry name" value="HTH_LUXR_1"/>
    <property type="match status" value="1"/>
</dbReference>
<feature type="region of interest" description="Disordered" evidence="6">
    <location>
        <begin position="1"/>
        <end position="33"/>
    </location>
</feature>
<feature type="domain" description="Response regulatory" evidence="8">
    <location>
        <begin position="44"/>
        <end position="159"/>
    </location>
</feature>
<feature type="domain" description="HTH luxR-type" evidence="7">
    <location>
        <begin position="187"/>
        <end position="252"/>
    </location>
</feature>
<evidence type="ECO:0000259" key="7">
    <source>
        <dbReference type="PROSITE" id="PS50043"/>
    </source>
</evidence>
<evidence type="ECO:0000256" key="4">
    <source>
        <dbReference type="ARBA" id="ARBA00023163"/>
    </source>
</evidence>
<dbReference type="Pfam" id="PF00072">
    <property type="entry name" value="Response_reg"/>
    <property type="match status" value="1"/>
</dbReference>
<evidence type="ECO:0000313" key="10">
    <source>
        <dbReference type="Proteomes" id="UP000267164"/>
    </source>
</evidence>
<dbReference type="GO" id="GO:0006355">
    <property type="term" value="P:regulation of DNA-templated transcription"/>
    <property type="evidence" value="ECO:0007669"/>
    <property type="project" value="InterPro"/>
</dbReference>
<dbReference type="InterPro" id="IPR001789">
    <property type="entry name" value="Sig_transdc_resp-reg_receiver"/>
</dbReference>
<dbReference type="SUPFAM" id="SSF46894">
    <property type="entry name" value="C-terminal effector domain of the bipartite response regulators"/>
    <property type="match status" value="1"/>
</dbReference>
<dbReference type="KEGG" id="nyu:D7D52_08715"/>
<feature type="compositionally biased region" description="Basic and acidic residues" evidence="6">
    <location>
        <begin position="13"/>
        <end position="26"/>
    </location>
</feature>
<dbReference type="InterPro" id="IPR039420">
    <property type="entry name" value="WalR-like"/>
</dbReference>
<dbReference type="OrthoDB" id="9808843at2"/>
<dbReference type="InterPro" id="IPR058245">
    <property type="entry name" value="NreC/VraR/RcsB-like_REC"/>
</dbReference>
<dbReference type="Gene3D" id="3.40.50.2300">
    <property type="match status" value="1"/>
</dbReference>
<keyword evidence="1 5" id="KW-0597">Phosphoprotein</keyword>
<keyword evidence="3 9" id="KW-0238">DNA-binding</keyword>
<reference evidence="9 10" key="1">
    <citation type="submission" date="2018-09" db="EMBL/GenBank/DDBJ databases">
        <title>Nocardia yunnanensis sp. nov., an actinomycete isolated from a soil sample.</title>
        <authorList>
            <person name="Zhang J."/>
        </authorList>
    </citation>
    <scope>NUCLEOTIDE SEQUENCE [LARGE SCALE GENOMIC DNA]</scope>
    <source>
        <strain evidence="9 10">CFHS0054</strain>
    </source>
</reference>
<dbReference type="GO" id="GO:0003677">
    <property type="term" value="F:DNA binding"/>
    <property type="evidence" value="ECO:0007669"/>
    <property type="project" value="UniProtKB-KW"/>
</dbReference>
<gene>
    <name evidence="9" type="ORF">D7D52_08715</name>
</gene>
<evidence type="ECO:0000259" key="8">
    <source>
        <dbReference type="PROSITE" id="PS50110"/>
    </source>
</evidence>
<evidence type="ECO:0000256" key="1">
    <source>
        <dbReference type="ARBA" id="ARBA00022553"/>
    </source>
</evidence>
<organism evidence="9 10">
    <name type="scientific">Nocardia yunnanensis</name>
    <dbReference type="NCBI Taxonomy" id="2382165"/>
    <lineage>
        <taxon>Bacteria</taxon>
        <taxon>Bacillati</taxon>
        <taxon>Actinomycetota</taxon>
        <taxon>Actinomycetes</taxon>
        <taxon>Mycobacteriales</taxon>
        <taxon>Nocardiaceae</taxon>
        <taxon>Nocardia</taxon>
    </lineage>
</organism>
<dbReference type="GO" id="GO:0000160">
    <property type="term" value="P:phosphorelay signal transduction system"/>
    <property type="evidence" value="ECO:0007669"/>
    <property type="project" value="InterPro"/>
</dbReference>
<dbReference type="PROSITE" id="PS50110">
    <property type="entry name" value="RESPONSE_REGULATORY"/>
    <property type="match status" value="1"/>
</dbReference>
<dbReference type="Pfam" id="PF00196">
    <property type="entry name" value="GerE"/>
    <property type="match status" value="1"/>
</dbReference>
<keyword evidence="2" id="KW-0805">Transcription regulation</keyword>
<dbReference type="InterPro" id="IPR000792">
    <property type="entry name" value="Tscrpt_reg_LuxR_C"/>
</dbReference>
<accession>A0A386Z808</accession>
<keyword evidence="4" id="KW-0804">Transcription</keyword>
<evidence type="ECO:0000256" key="3">
    <source>
        <dbReference type="ARBA" id="ARBA00023125"/>
    </source>
</evidence>
<evidence type="ECO:0000256" key="5">
    <source>
        <dbReference type="PROSITE-ProRule" id="PRU00169"/>
    </source>
</evidence>
<name>A0A386Z808_9NOCA</name>
<evidence type="ECO:0000256" key="6">
    <source>
        <dbReference type="SAM" id="MobiDB-lite"/>
    </source>
</evidence>
<evidence type="ECO:0000256" key="2">
    <source>
        <dbReference type="ARBA" id="ARBA00023015"/>
    </source>
</evidence>
<dbReference type="CDD" id="cd17535">
    <property type="entry name" value="REC_NarL-like"/>
    <property type="match status" value="1"/>
</dbReference>
<sequence length="261" mass="27943">MSRRRRTGAAFGTDHHEPQTADHHEPQTAAGGCVTDRSDEELIGVLVVDDQELVRGGLRRILRRRDGFLVGECADGDEVPAAVRAQRPDVVLMDLRMKRIGGIEATRTLRGIADAPPVLVLTTFDDDQLLSGALRAGAAGFILKDSPAEDLIRAVRTVATGGSWLDPTVTPRVLSTYRSARPTPAPGGDRLSELTVRELEVLELIGRGRLNAEIASTLGISEVTVKSHVGHIFGKLGLRDRAAAIVFAFDHGVVAPGESTP</sequence>
<proteinExistence type="predicted"/>
<protein>
    <submittedName>
        <fullName evidence="9">DNA-binding response regulator</fullName>
    </submittedName>
</protein>
<keyword evidence="10" id="KW-1185">Reference proteome</keyword>
<dbReference type="SMART" id="SM00421">
    <property type="entry name" value="HTH_LUXR"/>
    <property type="match status" value="1"/>
</dbReference>
<dbReference type="CDD" id="cd06170">
    <property type="entry name" value="LuxR_C_like"/>
    <property type="match status" value="1"/>
</dbReference>
<dbReference type="Proteomes" id="UP000267164">
    <property type="component" value="Chromosome"/>
</dbReference>
<dbReference type="InterPro" id="IPR011006">
    <property type="entry name" value="CheY-like_superfamily"/>
</dbReference>
<dbReference type="PANTHER" id="PTHR43214:SF24">
    <property type="entry name" value="TRANSCRIPTIONAL REGULATORY PROTEIN NARL-RELATED"/>
    <property type="match status" value="1"/>
</dbReference>
<dbReference type="InterPro" id="IPR016032">
    <property type="entry name" value="Sig_transdc_resp-reg_C-effctor"/>
</dbReference>
<feature type="modified residue" description="4-aspartylphosphate" evidence="5">
    <location>
        <position position="94"/>
    </location>
</feature>
<dbReference type="SUPFAM" id="SSF52172">
    <property type="entry name" value="CheY-like"/>
    <property type="match status" value="1"/>
</dbReference>
<dbReference type="PRINTS" id="PR00038">
    <property type="entry name" value="HTHLUXR"/>
</dbReference>
<dbReference type="AlphaFoldDB" id="A0A386Z808"/>
<dbReference type="EMBL" id="CP032568">
    <property type="protein sequence ID" value="AYF73932.1"/>
    <property type="molecule type" value="Genomic_DNA"/>
</dbReference>
<dbReference type="PROSITE" id="PS50043">
    <property type="entry name" value="HTH_LUXR_2"/>
    <property type="match status" value="1"/>
</dbReference>
<dbReference type="PANTHER" id="PTHR43214">
    <property type="entry name" value="TWO-COMPONENT RESPONSE REGULATOR"/>
    <property type="match status" value="1"/>
</dbReference>
<dbReference type="SMART" id="SM00448">
    <property type="entry name" value="REC"/>
    <property type="match status" value="1"/>
</dbReference>